<dbReference type="SUPFAM" id="SSF52047">
    <property type="entry name" value="RNI-like"/>
    <property type="match status" value="1"/>
</dbReference>
<keyword evidence="8" id="KW-0808">Transferase</keyword>
<evidence type="ECO:0000256" key="4">
    <source>
        <dbReference type="ARBA" id="ARBA00022737"/>
    </source>
</evidence>
<name>A0A9N8DQ09_9STRA</name>
<dbReference type="Pfam" id="PF00560">
    <property type="entry name" value="LRR_1"/>
    <property type="match status" value="3"/>
</dbReference>
<accession>A0A9N8DQ09</accession>
<evidence type="ECO:0000313" key="8">
    <source>
        <dbReference type="EMBL" id="CAB9506617.1"/>
    </source>
</evidence>
<keyword evidence="8" id="KW-0675">Receptor</keyword>
<dbReference type="PANTHER" id="PTHR48053:SF71">
    <property type="entry name" value="LEUCINE RICH REPEAT FAMILY PROTEIN, EXPRESSED"/>
    <property type="match status" value="1"/>
</dbReference>
<dbReference type="GO" id="GO:0016301">
    <property type="term" value="F:kinase activity"/>
    <property type="evidence" value="ECO:0007669"/>
    <property type="project" value="UniProtKB-KW"/>
</dbReference>
<dbReference type="InterPro" id="IPR032675">
    <property type="entry name" value="LRR_dom_sf"/>
</dbReference>
<feature type="compositionally biased region" description="Basic and acidic residues" evidence="6">
    <location>
        <begin position="45"/>
        <end position="56"/>
    </location>
</feature>
<dbReference type="AlphaFoldDB" id="A0A9N8DQ09"/>
<organism evidence="8 9">
    <name type="scientific">Seminavis robusta</name>
    <dbReference type="NCBI Taxonomy" id="568900"/>
    <lineage>
        <taxon>Eukaryota</taxon>
        <taxon>Sar</taxon>
        <taxon>Stramenopiles</taxon>
        <taxon>Ochrophyta</taxon>
        <taxon>Bacillariophyta</taxon>
        <taxon>Bacillariophyceae</taxon>
        <taxon>Bacillariophycidae</taxon>
        <taxon>Naviculales</taxon>
        <taxon>Naviculaceae</taxon>
        <taxon>Seminavis</taxon>
    </lineage>
</organism>
<feature type="compositionally biased region" description="Polar residues" evidence="6">
    <location>
        <begin position="21"/>
        <end position="32"/>
    </location>
</feature>
<dbReference type="InterPro" id="IPR051716">
    <property type="entry name" value="Plant_RL_S/T_kinase"/>
</dbReference>
<keyword evidence="8" id="KW-0418">Kinase</keyword>
<keyword evidence="7" id="KW-0812">Transmembrane</keyword>
<dbReference type="Proteomes" id="UP001153069">
    <property type="component" value="Unassembled WGS sequence"/>
</dbReference>
<reference evidence="8" key="1">
    <citation type="submission" date="2020-06" db="EMBL/GenBank/DDBJ databases">
        <authorList>
            <consortium name="Plant Systems Biology data submission"/>
        </authorList>
    </citation>
    <scope>NUCLEOTIDE SEQUENCE</scope>
    <source>
        <strain evidence="8">D6</strain>
    </source>
</reference>
<dbReference type="PANTHER" id="PTHR48053">
    <property type="entry name" value="LEUCINE RICH REPEAT FAMILY PROTEIN, EXPRESSED"/>
    <property type="match status" value="1"/>
</dbReference>
<evidence type="ECO:0000256" key="1">
    <source>
        <dbReference type="ARBA" id="ARBA00004167"/>
    </source>
</evidence>
<feature type="compositionally biased region" description="Polar residues" evidence="6">
    <location>
        <begin position="81"/>
        <end position="90"/>
    </location>
</feature>
<comment type="caution">
    <text evidence="8">The sequence shown here is derived from an EMBL/GenBank/DDBJ whole genome shotgun (WGS) entry which is preliminary data.</text>
</comment>
<keyword evidence="2" id="KW-0433">Leucine-rich repeat</keyword>
<proteinExistence type="predicted"/>
<dbReference type="OrthoDB" id="676979at2759"/>
<keyword evidence="5 7" id="KW-0472">Membrane</keyword>
<evidence type="ECO:0000256" key="6">
    <source>
        <dbReference type="SAM" id="MobiDB-lite"/>
    </source>
</evidence>
<sequence>MKKGSSDKSISSKKCVGIATDESQWEQSSTENFGDGQDDVANEPFLRDVLTKRPELEAAQYAAESRRQSEKLPLPTPRPSRASSDFSTGSRHGANVARRRQPVANSITIESSTNREILKTVQGRATLPQADLQEAARTVHSGSSTTDPRRRTPQRQEPPGPGAYMGAPGELMRRTSSVDYSVLAAVASGSEATLDLEVGAQPPVESIPQEIDVDDVIVAIQSNAELSSAMLHRSAELVTSAHLSNDALVVANPVAEESPAELPKATQYDLEELDGARQKRQRKTSLFLIVGFLIAVGILLAVVFLVVLNANEKVTNMESNATQTTSLPTEAPSLSSEDEVLQLLPPDTQRAILNIPDSPQARAYSWVLDDPKLTNYSSWRVLQRFVLATLYWATSGDNWYHNDNWLLYNVSECDWFYHKGAFSLTGREYNWTPCLTDANAPTLSNGTNLDRVVQFVKLDANNLQGELPDELYLLTALQGIFLAGNPLIGGSLSPLIGNFEHLKALDMDSTGLQGSIPVELASLSGLTQVTLQFNQLQGPLHSELFALPELRILGLSQNLITGTIPTEIILASGLIFLHMDNLGLQGPIPCGDIEHLTNLRFLSLHTNHLEGQVCSEMGLLTSLAGLQLGDPGLTGWVPTELGLLSSLERLDIVNTQISGPLPSELGGLHSIKELLLQNNAFQGPFPSELGLLTTMVYGSMNGNQMSGTLPNEIGGLSAATTLYLWGNQFTGTVPTTIGNMVNMNDLQLARNLLSGELPTEIGNLNSTLQRLYIFDNQFSGALPTDFGRLSLLQDLQVNKNTMMSQPLPSELGLMISLKCFWADYNSFSGTIPSELGKLALMEVMYLSGNQFARMPSELGLMGSLRVLWLQQNNFVGSIHSELGLLPVQDLRLEENQLTGRLPTQLGLMTSLKRFSTERNQITGQIPSELGLIPLANLRLSSNRMTGSLPSELGLLDDSTQIRIFGNNFTGVLPAELCSKSCQGLTFPFEKVQYFLERDAGVNTDACTCTFGSGFPSPQATHEVVINVQYDDSPDKETLWAWERWVAANETHDGTWVESAISLSTVAEKGRWVSYPQRSLLPETLYRFFVTDVSEDGFSTGSQSSVSITNGTVPGPGFKGTILWELSPDMDTRMPGAFVWVDALGLTSIVNP</sequence>
<dbReference type="GO" id="GO:0016020">
    <property type="term" value="C:membrane"/>
    <property type="evidence" value="ECO:0007669"/>
    <property type="project" value="UniProtKB-SubCell"/>
</dbReference>
<keyword evidence="9" id="KW-1185">Reference proteome</keyword>
<keyword evidence="4" id="KW-0677">Repeat</keyword>
<feature type="region of interest" description="Disordered" evidence="6">
    <location>
        <begin position="128"/>
        <end position="169"/>
    </location>
</feature>
<keyword evidence="3" id="KW-0732">Signal</keyword>
<dbReference type="InterPro" id="IPR001611">
    <property type="entry name" value="Leu-rich_rpt"/>
</dbReference>
<evidence type="ECO:0000256" key="3">
    <source>
        <dbReference type="ARBA" id="ARBA00022729"/>
    </source>
</evidence>
<dbReference type="Gene3D" id="3.80.10.10">
    <property type="entry name" value="Ribonuclease Inhibitor"/>
    <property type="match status" value="4"/>
</dbReference>
<dbReference type="SUPFAM" id="SSF52058">
    <property type="entry name" value="L domain-like"/>
    <property type="match status" value="1"/>
</dbReference>
<evidence type="ECO:0000256" key="5">
    <source>
        <dbReference type="ARBA" id="ARBA00023136"/>
    </source>
</evidence>
<feature type="region of interest" description="Disordered" evidence="6">
    <location>
        <begin position="1"/>
        <end position="106"/>
    </location>
</feature>
<comment type="subcellular location">
    <subcellularLocation>
        <location evidence="1">Membrane</location>
        <topology evidence="1">Single-pass membrane protein</topology>
    </subcellularLocation>
</comment>
<gene>
    <name evidence="8" type="ORF">SEMRO_273_G105050.1</name>
</gene>
<protein>
    <submittedName>
        <fullName evidence="8">LRR receptor-like serine threonine-protein kinase</fullName>
    </submittedName>
</protein>
<evidence type="ECO:0000256" key="7">
    <source>
        <dbReference type="SAM" id="Phobius"/>
    </source>
</evidence>
<dbReference type="EMBL" id="CAICTM010000272">
    <property type="protein sequence ID" value="CAB9506617.1"/>
    <property type="molecule type" value="Genomic_DNA"/>
</dbReference>
<evidence type="ECO:0000256" key="2">
    <source>
        <dbReference type="ARBA" id="ARBA00022614"/>
    </source>
</evidence>
<keyword evidence="7" id="KW-1133">Transmembrane helix</keyword>
<dbReference type="FunFam" id="3.80.10.10:FF:000095">
    <property type="entry name" value="LRR receptor-like serine/threonine-protein kinase GSO1"/>
    <property type="match status" value="2"/>
</dbReference>
<feature type="transmembrane region" description="Helical" evidence="7">
    <location>
        <begin position="286"/>
        <end position="308"/>
    </location>
</feature>
<evidence type="ECO:0000313" key="9">
    <source>
        <dbReference type="Proteomes" id="UP001153069"/>
    </source>
</evidence>